<feature type="compositionally biased region" description="Low complexity" evidence="1">
    <location>
        <begin position="2129"/>
        <end position="2197"/>
    </location>
</feature>
<dbReference type="Gene3D" id="3.40.50.410">
    <property type="entry name" value="von Willebrand factor, type A domain"/>
    <property type="match status" value="1"/>
</dbReference>
<dbReference type="Proteomes" id="UP000002729">
    <property type="component" value="Unassembled WGS sequence"/>
</dbReference>
<evidence type="ECO:0000256" key="1">
    <source>
        <dbReference type="SAM" id="MobiDB-lite"/>
    </source>
</evidence>
<feature type="compositionally biased region" description="Low complexity" evidence="1">
    <location>
        <begin position="598"/>
        <end position="624"/>
    </location>
</feature>
<feature type="region of interest" description="Disordered" evidence="1">
    <location>
        <begin position="389"/>
        <end position="473"/>
    </location>
</feature>
<dbReference type="PANTHER" id="PTHR45725">
    <property type="entry name" value="FORMIN HOMOLOGY 2 FAMILY MEMBER"/>
    <property type="match status" value="1"/>
</dbReference>
<evidence type="ECO:0008006" key="5">
    <source>
        <dbReference type="Google" id="ProtNLM"/>
    </source>
</evidence>
<feature type="compositionally biased region" description="Low complexity" evidence="1">
    <location>
        <begin position="1831"/>
        <end position="1864"/>
    </location>
</feature>
<feature type="compositionally biased region" description="Pro residues" evidence="1">
    <location>
        <begin position="415"/>
        <end position="461"/>
    </location>
</feature>
<feature type="compositionally biased region" description="Low complexity" evidence="1">
    <location>
        <begin position="1784"/>
        <end position="1793"/>
    </location>
</feature>
<dbReference type="EMBL" id="GL833173">
    <property type="protein sequence ID" value="EGB03389.1"/>
    <property type="molecule type" value="Genomic_DNA"/>
</dbReference>
<feature type="compositionally biased region" description="Pro residues" evidence="1">
    <location>
        <begin position="559"/>
        <end position="597"/>
    </location>
</feature>
<feature type="region of interest" description="Disordered" evidence="1">
    <location>
        <begin position="2122"/>
        <end position="2355"/>
    </location>
</feature>
<name>F0YNC7_AURAN</name>
<sequence>MPPSWRSTLAAFALLAAAAGDDQVCVTDTDLILVVDRSVSITKYHWNYSILDTLYFFINTFAPSVESNVRLGIVVFPAFDGKETHDDLSGGAAVAANLTYDADSLRQLINATVRLDDESHIGTPCANGKLHEGSCECNPQGDDNSYGAANSTLSWPCEGWHWTPTWQALWLAQQMFLDLDDIDTTGLVDHNVFILTDGAPTNVYNDDDYDYSHAEKKRKRMRPIHLTLSAATDLKDTMSDLGGGDLFGIGIGAKWYDFGTYCEPFCDEGGGGLFAGNYDDDGAFSGTVTLYDFDDSDLYCGATYEEYPYGCADGDLASKDLGCDKDCTIDYDAMISGHTAAIKEARFAEMPEVEGLTMEEFRNDFRRALCTSGDDDDYHLGDIDVTDFTPFPTADPYDPTAAPTPRQATQISKPTPSPEVAPVPAPTPSPVPAPTPSPDAAPTPAPTPAPALAPVPAPTTPAPSVYCEDDPSWHVEGKPDKDCAWLSENVASRCGEDDAAKLGEDGTRGDRSCPAACGLCEPAAAPTGAPASAPTAPPTVAPTPRPTPAPTLAPTKLPTLPPTVAPAPAPTPAPTVPPTPAPTPATPPPTTAAPTPRPTTAAPAPAPTAAPTRSPTLAPTRAPTVAPSEPPSRAPTTVVPSAPPTPAPSTEVYRTSLHFSVDAWMHSVGDAGCTTSLTEGSVDLNNKRTLDAAYVAAALAVDGSSVRVNASCATWPADGAGVVDVVYYYDDGAAAAGLANDDAADGCAESNATTLLVVDIAVTADDFQAMYDAMFPDDDEPTWAYMSQDRQWSYLEASIDDYLDGVLDDALAGTGDLEEGGAGCGGDVVFNPSAAPTAAPVFSPRPTSSPSETAPPTATDLVVTIAITMTGQLVDTCDSDSITMLDGTVIDVDWIEENGFDINDEEHAVTSVCGGDDSRRRLGGRRLEDSRRRLGDRRLEESSASSCDNVTNATAMYFSQPTNHDDLTSFGYDYLDDDALRSYNTSVLYDMVVEELQTMIDDAFKDVILSNLAFLNISVDAAQEYYASASARRARRAEEADAASSFGCVSGTTGFVHPSAAPSAPPTIYACEDRPSWHVAGVPSKGCAWVGANAGNRCGETTTDDAGETSLAACAASCGLCPTPAPTAAPSAPPSGRPTATATCRALPDAAASANNLGGVGPDDGDAEELGVAGLYELQGRTLGLAVAVASGSAYAPGDAADNGADGDALRVSVADGTDVALTFTLAYDDGTDVELPDGMTYEVTIRDLGADGPTRRARVCVDDDQYAAYAVDATADLDVTASAVSCDGARDVGSVTFSAAAAGAANVTLELARAAFDFTLATDCDGCPTTAGRAFAVGLPQKLCDGVCEDDPDWHVDGKAEKGCAWVAENPASRCDEGKVGWDGASSDDACLEACGVCYTAPPTPTVVTPAPTPGPSAAPSAAPTESDWCDEPDHVWKSGEHTTLAYNNLGYHGPMYNDSLPVIRVTDVYEYGGVPLDFEVSVAEGNYTHGIVPDDVDDDELIVNGPQGETILINVMDGTQVTVNFRLFEDGDPSTTPHLDGNFYLTVFDLDTQWDPAKQRERLCVDDDQYAHYILTAGPDEIIVTHSEESCTGTRRSSSTTFTANAPGFYCDNPPLAGQDAADQDIELTLVTCDLCDQCVNKPEKLEGFFPIDQRNRSVMFQFTDNIMDFNLTLAVDCTDCTYDMGRFFNLGGYSNMCPTLPSAAPTVLPGNPSRSPVAAPTAEPTAPPTVVPGRPTRSPVTRPPTAGPTAPTAPPTVVPGNPSRSPVAAPTAEPTAPPTVVPGRPSRSPVTRPPTAGPTAPTAEPTAPPTVVPGNPSRSPVTRPPSQSPSAAPTTAGPTAPTAEPTAPPTTFTRAPTVRPTVDLCYPPDTTYTVSSTVTVSSNNLGGQGPLDGEPVIRVDDLMDFDGRVADMLVTVAEGSSYQAGDSGENGASSGTVAVSVLDDTNVTLNFGLYYQDDGARVDAADLVDGFYLSVLDIDHQKTREKQDERVCVDDDQYSAYVAGDDIIVIKSDTSCVGDRGVGSTYFIAGNVGFACDNPEDVPYFTEITCDDCDQCAEKEDGSLEKYFPIDQAARAILFAVTPGVANMNITVAVACTTCVFDGGRSVLFGGWIDICDDPTPRPSLTASPTKTRAPAATPTTPRPSLTASPTTTRAPTATPTTPRPSLTASPTKTRAPAATPTTADPSASPSGPTYAPTVAGDWEFAPSRVPRPAPSASPTSTPSTSTTSPTAPSAMPTVYPGDPTRAPIPRPTAAPSAGPSAAPSPSPSPAPSTATPSTAAPSTSKPTYAPTALPGNPTRAPAAAPTDAPSLAPSTAAPSAAPTALPGNPTRAPAPRPSAAPTTAAPSAAPTETPVEYAVVIDYPIGSGSISSCGKSIELDDGTKINKKFFAESLGVDTDAVTVEANCDDGRRRRLLTANATNATAAPSPESCSDVVANISMLDNEVDALAGSRRRRLATTYANISTTIMEAVVSHYNGTAAVTEACGGVGVDVAVVYYPTPAPTSAAPSPGTPSPTREPYDDDEIRVASLGSFGSTCWLLVIALTVVFWPVIPLGAVRPRTPERPECLAKGGFCVPSFERCRASLGVRFAPLTPRCVAVLALGILDANFDAGFCCETYRGAVPFFVAAAAVHVVRMAAAPYVLCHGYDDPRLKGPRMPGESRWRLAVLAFVCWTHKLDATRLLRSDARRAHPDLDYTASMPSLDATTVLCQAIIKFCYVAKKGRLPAIVFCGLMCNVCVFAEYLSRCYFAAAEQECEEPKESWADLFQDEAKDVEVEEDEAYRDVDLNDATKFSVLQITQV</sequence>
<evidence type="ECO:0000313" key="3">
    <source>
        <dbReference type="EMBL" id="EGB03389.1"/>
    </source>
</evidence>
<dbReference type="KEGG" id="aaf:AURANDRAFT_68059"/>
<feature type="compositionally biased region" description="Low complexity" evidence="1">
    <location>
        <begin position="2304"/>
        <end position="2335"/>
    </location>
</feature>
<keyword evidence="4" id="KW-1185">Reference proteome</keyword>
<accession>F0YNC7</accession>
<gene>
    <name evidence="3" type="ORF">AURANDRAFT_68059</name>
</gene>
<feature type="chain" id="PRO_5003261184" description="VWFA domain-containing protein" evidence="2">
    <location>
        <begin position="21"/>
        <end position="2805"/>
    </location>
</feature>
<feature type="compositionally biased region" description="Low complexity" evidence="1">
    <location>
        <begin position="2220"/>
        <end position="2249"/>
    </location>
</feature>
<organism evidence="4">
    <name type="scientific">Aureococcus anophagefferens</name>
    <name type="common">Harmful bloom alga</name>
    <dbReference type="NCBI Taxonomy" id="44056"/>
    <lineage>
        <taxon>Eukaryota</taxon>
        <taxon>Sar</taxon>
        <taxon>Stramenopiles</taxon>
        <taxon>Ochrophyta</taxon>
        <taxon>Pelagophyceae</taxon>
        <taxon>Pelagomonadales</taxon>
        <taxon>Pelagomonadaceae</taxon>
        <taxon>Aureococcus</taxon>
    </lineage>
</organism>
<evidence type="ECO:0000313" key="4">
    <source>
        <dbReference type="Proteomes" id="UP000002729"/>
    </source>
</evidence>
<dbReference type="InParanoid" id="F0YNC7"/>
<dbReference type="SUPFAM" id="SSF53300">
    <property type="entry name" value="vWA-like"/>
    <property type="match status" value="1"/>
</dbReference>
<feature type="compositionally biased region" description="Pro residues" evidence="1">
    <location>
        <begin position="535"/>
        <end position="551"/>
    </location>
</feature>
<evidence type="ECO:0000256" key="2">
    <source>
        <dbReference type="SAM" id="SignalP"/>
    </source>
</evidence>
<protein>
    <recommendedName>
        <fullName evidence="5">VWFA domain-containing protein</fullName>
    </recommendedName>
</protein>
<keyword evidence="2" id="KW-0732">Signal</keyword>
<feature type="compositionally biased region" description="Low complexity" evidence="1">
    <location>
        <begin position="2275"/>
        <end position="2296"/>
    </location>
</feature>
<feature type="compositionally biased region" description="Low complexity" evidence="1">
    <location>
        <begin position="389"/>
        <end position="405"/>
    </location>
</feature>
<feature type="compositionally biased region" description="Low complexity" evidence="1">
    <location>
        <begin position="2343"/>
        <end position="2355"/>
    </location>
</feature>
<feature type="region of interest" description="Disordered" evidence="1">
    <location>
        <begin position="1711"/>
        <end position="1865"/>
    </location>
</feature>
<feature type="signal peptide" evidence="2">
    <location>
        <begin position="1"/>
        <end position="20"/>
    </location>
</feature>
<proteinExistence type="predicted"/>
<dbReference type="PANTHER" id="PTHR45725:SF1">
    <property type="entry name" value="DISHEVELLED ASSOCIATED ACTIVATOR OF MORPHOGENESIS, ISOFORM D"/>
    <property type="match status" value="1"/>
</dbReference>
<feature type="compositionally biased region" description="Low complexity" evidence="1">
    <location>
        <begin position="522"/>
        <end position="534"/>
    </location>
</feature>
<feature type="compositionally biased region" description="Pro residues" evidence="1">
    <location>
        <begin position="1744"/>
        <end position="1760"/>
    </location>
</feature>
<feature type="region of interest" description="Disordered" evidence="1">
    <location>
        <begin position="2506"/>
        <end position="2525"/>
    </location>
</feature>
<feature type="compositionally biased region" description="Low complexity" evidence="1">
    <location>
        <begin position="1734"/>
        <end position="1743"/>
    </location>
</feature>
<dbReference type="InterPro" id="IPR051425">
    <property type="entry name" value="Formin_Homology"/>
</dbReference>
<dbReference type="InterPro" id="IPR036465">
    <property type="entry name" value="vWFA_dom_sf"/>
</dbReference>
<dbReference type="RefSeq" id="XP_009041919.1">
    <property type="nucleotide sequence ID" value="XM_009043671.1"/>
</dbReference>
<reference evidence="3 4" key="1">
    <citation type="journal article" date="2011" name="Proc. Natl. Acad. Sci. U.S.A.">
        <title>Niche of harmful alga Aureococcus anophagefferens revealed through ecogenomics.</title>
        <authorList>
            <person name="Gobler C.J."/>
            <person name="Berry D.L."/>
            <person name="Dyhrman S.T."/>
            <person name="Wilhelm S.W."/>
            <person name="Salamov A."/>
            <person name="Lobanov A.V."/>
            <person name="Zhang Y."/>
            <person name="Collier J.L."/>
            <person name="Wurch L.L."/>
            <person name="Kustka A.B."/>
            <person name="Dill B.D."/>
            <person name="Shah M."/>
            <person name="VerBerkmoes N.C."/>
            <person name="Kuo A."/>
            <person name="Terry A."/>
            <person name="Pangilinan J."/>
            <person name="Lindquist E.A."/>
            <person name="Lucas S."/>
            <person name="Paulsen I.T."/>
            <person name="Hattenrath-Lehmann T.K."/>
            <person name="Talmage S.C."/>
            <person name="Walker E.A."/>
            <person name="Koch F."/>
            <person name="Burson A.M."/>
            <person name="Marcoval M.A."/>
            <person name="Tang Y.Z."/>
            <person name="Lecleir G.R."/>
            <person name="Coyne K.J."/>
            <person name="Berg G.M."/>
            <person name="Bertrand E.M."/>
            <person name="Saito M.A."/>
            <person name="Gladyshev V.N."/>
            <person name="Grigoriev I.V."/>
        </authorList>
    </citation>
    <scope>NUCLEOTIDE SEQUENCE [LARGE SCALE GENOMIC DNA]</scope>
    <source>
        <strain evidence="4">CCMP 1984</strain>
    </source>
</reference>
<feature type="region of interest" description="Disordered" evidence="1">
    <location>
        <begin position="522"/>
        <end position="649"/>
    </location>
</feature>
<dbReference type="GeneID" id="20226578"/>